<reference evidence="2 3" key="1">
    <citation type="submission" date="2016-03" db="EMBL/GenBank/DDBJ databases">
        <title>Choanephora cucurbitarum.</title>
        <authorList>
            <person name="Min B."/>
            <person name="Park H."/>
            <person name="Park J.-H."/>
            <person name="Shin H.-D."/>
            <person name="Choi I.-G."/>
        </authorList>
    </citation>
    <scope>NUCLEOTIDE SEQUENCE [LARGE SCALE GENOMIC DNA]</scope>
    <source>
        <strain evidence="2 3">KUS-F28377</strain>
    </source>
</reference>
<organism evidence="2 3">
    <name type="scientific">Choanephora cucurbitarum</name>
    <dbReference type="NCBI Taxonomy" id="101091"/>
    <lineage>
        <taxon>Eukaryota</taxon>
        <taxon>Fungi</taxon>
        <taxon>Fungi incertae sedis</taxon>
        <taxon>Mucoromycota</taxon>
        <taxon>Mucoromycotina</taxon>
        <taxon>Mucoromycetes</taxon>
        <taxon>Mucorales</taxon>
        <taxon>Mucorineae</taxon>
        <taxon>Choanephoraceae</taxon>
        <taxon>Choanephoroideae</taxon>
        <taxon>Choanephora</taxon>
    </lineage>
</organism>
<evidence type="ECO:0000256" key="1">
    <source>
        <dbReference type="SAM" id="MobiDB-lite"/>
    </source>
</evidence>
<dbReference type="OrthoDB" id="2403564at2759"/>
<dbReference type="EMBL" id="LUGH01000204">
    <property type="protein sequence ID" value="OBZ87698.1"/>
    <property type="molecule type" value="Genomic_DNA"/>
</dbReference>
<dbReference type="InParanoid" id="A0A1C7NF70"/>
<dbReference type="Proteomes" id="UP000093000">
    <property type="component" value="Unassembled WGS sequence"/>
</dbReference>
<keyword evidence="3" id="KW-1185">Reference proteome</keyword>
<sequence length="172" mass="19593">MSSTTDIQRKRSLSMESDQEPKKKRPRESGQLLDDLTQILAQIRSTPSTGEISADLLSSFRILMLQIESMSSDRSNIEAKDMRDQTDRYLDAWFQELIVECFSENEDGLIDGLEEENDLAGPQTNEDEDDDIALALALQDEEEYCKDISREEICSKVRGGHDENEDVEIEIV</sequence>
<feature type="region of interest" description="Disordered" evidence="1">
    <location>
        <begin position="1"/>
        <end position="32"/>
    </location>
</feature>
<protein>
    <submittedName>
        <fullName evidence="2">Uncharacterized protein</fullName>
    </submittedName>
</protein>
<evidence type="ECO:0000313" key="2">
    <source>
        <dbReference type="EMBL" id="OBZ87698.1"/>
    </source>
</evidence>
<name>A0A1C7NF70_9FUNG</name>
<gene>
    <name evidence="2" type="ORF">A0J61_04260</name>
</gene>
<proteinExistence type="predicted"/>
<dbReference type="AlphaFoldDB" id="A0A1C7NF70"/>
<evidence type="ECO:0000313" key="3">
    <source>
        <dbReference type="Proteomes" id="UP000093000"/>
    </source>
</evidence>
<accession>A0A1C7NF70</accession>
<comment type="caution">
    <text evidence="2">The sequence shown here is derived from an EMBL/GenBank/DDBJ whole genome shotgun (WGS) entry which is preliminary data.</text>
</comment>